<accession>A0ABW0SF06</accession>
<keyword evidence="2" id="KW-1185">Reference proteome</keyword>
<comment type="caution">
    <text evidence="1">The sequence shown here is derived from an EMBL/GenBank/DDBJ whole genome shotgun (WGS) entry which is preliminary data.</text>
</comment>
<sequence>MSRDSYIHRRAKRIRRLTGPHPARGLRLKDHLVVRIIADQARQHVVTDAIRRKMEQRRG</sequence>
<proteinExistence type="predicted"/>
<protein>
    <submittedName>
        <fullName evidence="1">Uncharacterized protein</fullName>
    </submittedName>
</protein>
<reference evidence="2" key="1">
    <citation type="journal article" date="2019" name="Int. J. Syst. Evol. Microbiol.">
        <title>The Global Catalogue of Microorganisms (GCM) 10K type strain sequencing project: providing services to taxonomists for standard genome sequencing and annotation.</title>
        <authorList>
            <consortium name="The Broad Institute Genomics Platform"/>
            <consortium name="The Broad Institute Genome Sequencing Center for Infectious Disease"/>
            <person name="Wu L."/>
            <person name="Ma J."/>
        </authorList>
    </citation>
    <scope>NUCLEOTIDE SEQUENCE [LARGE SCALE GENOMIC DNA]</scope>
    <source>
        <strain evidence="2">KACC 11588</strain>
    </source>
</reference>
<organism evidence="1 2">
    <name type="scientific">Rubellimicrobium aerolatum</name>
    <dbReference type="NCBI Taxonomy" id="490979"/>
    <lineage>
        <taxon>Bacteria</taxon>
        <taxon>Pseudomonadati</taxon>
        <taxon>Pseudomonadota</taxon>
        <taxon>Alphaproteobacteria</taxon>
        <taxon>Rhodobacterales</taxon>
        <taxon>Roseobacteraceae</taxon>
        <taxon>Rubellimicrobium</taxon>
    </lineage>
</organism>
<evidence type="ECO:0000313" key="2">
    <source>
        <dbReference type="Proteomes" id="UP001596056"/>
    </source>
</evidence>
<dbReference type="EMBL" id="JBHSNA010000015">
    <property type="protein sequence ID" value="MFC5567512.1"/>
    <property type="molecule type" value="Genomic_DNA"/>
</dbReference>
<gene>
    <name evidence="1" type="ORF">ACFPOC_13950</name>
</gene>
<dbReference type="Proteomes" id="UP001596056">
    <property type="component" value="Unassembled WGS sequence"/>
</dbReference>
<dbReference type="RefSeq" id="WP_209841079.1">
    <property type="nucleotide sequence ID" value="NZ_JAGGJP010000009.1"/>
</dbReference>
<evidence type="ECO:0000313" key="1">
    <source>
        <dbReference type="EMBL" id="MFC5567512.1"/>
    </source>
</evidence>
<name>A0ABW0SF06_9RHOB</name>